<dbReference type="PANTHER" id="PTHR33498:SF1">
    <property type="entry name" value="TRANSPOSASE FOR INSERTION SEQUENCE ELEMENT IS1557"/>
    <property type="match status" value="1"/>
</dbReference>
<dbReference type="EMBL" id="QRCT01000013">
    <property type="protein sequence ID" value="RDU24337.1"/>
    <property type="molecule type" value="Genomic_DNA"/>
</dbReference>
<accession>A0A371AXQ3</accession>
<dbReference type="InterPro" id="IPR002560">
    <property type="entry name" value="Transposase_DDE"/>
</dbReference>
<protein>
    <submittedName>
        <fullName evidence="3">DDE transposase</fullName>
    </submittedName>
</protein>
<evidence type="ECO:0000259" key="1">
    <source>
        <dbReference type="Pfam" id="PF01610"/>
    </source>
</evidence>
<dbReference type="InterPro" id="IPR032877">
    <property type="entry name" value="Transposase_HTH"/>
</dbReference>
<comment type="caution">
    <text evidence="3">The sequence shown here is derived from an EMBL/GenBank/DDBJ whole genome shotgun (WGS) entry which is preliminary data.</text>
</comment>
<dbReference type="AlphaFoldDB" id="A0A371AXQ3"/>
<feature type="domain" description="Transposase IS204/IS1001/IS1096/IS1165 helix-turn-helix" evidence="2">
    <location>
        <begin position="19"/>
        <end position="64"/>
    </location>
</feature>
<proteinExistence type="predicted"/>
<evidence type="ECO:0000313" key="3">
    <source>
        <dbReference type="EMBL" id="RDU24337.1"/>
    </source>
</evidence>
<dbReference type="Pfam" id="PF13542">
    <property type="entry name" value="HTH_Tnp_ISL3"/>
    <property type="match status" value="1"/>
</dbReference>
<gene>
    <name evidence="3" type="ORF">DWV06_05010</name>
</gene>
<dbReference type="Pfam" id="PF01610">
    <property type="entry name" value="DDE_Tnp_ISL3"/>
    <property type="match status" value="1"/>
</dbReference>
<dbReference type="PANTHER" id="PTHR33498">
    <property type="entry name" value="TRANSPOSASE FOR INSERTION SEQUENCE ELEMENT IS1557"/>
    <property type="match status" value="1"/>
</dbReference>
<sequence>MNFDITVHAAKDFLKVILFLSRYQQRTRRLTHAIANELRDTVSIKHVSNKLNISASTVTRILDTLNYELPTLKKAIAIDEFKVNANTGKYQYILVDSLKCKVLDIFPDSTQSHLTSYFRTIPKKERNHMTPTLRKYYKRSKTLIHKRYDSLKQEDKKACDIMLLYNDELRKAHYLKEWFYKICQETKYSFQREQFLKWLANAETCGMKDFEDVAATYRRFSKGILSAFKYGITNDPTEGFNNKIKVMKRTSYGIRNFERFRTRILHCTN</sequence>
<dbReference type="InterPro" id="IPR047951">
    <property type="entry name" value="Transpos_ISL3"/>
</dbReference>
<feature type="domain" description="Transposase IS204/IS1001/IS1096/IS1165 DDE" evidence="1">
    <location>
        <begin position="123"/>
        <end position="264"/>
    </location>
</feature>
<dbReference type="Proteomes" id="UP000255036">
    <property type="component" value="Unassembled WGS sequence"/>
</dbReference>
<evidence type="ECO:0000313" key="4">
    <source>
        <dbReference type="Proteomes" id="UP000255036"/>
    </source>
</evidence>
<reference evidence="3 4" key="1">
    <citation type="submission" date="2018-07" db="EMBL/GenBank/DDBJ databases">
        <title>Anaerosacharophilus polymeroproducens gen. nov. sp. nov., an anaerobic bacterium isolated from salt field.</title>
        <authorList>
            <person name="Kim W."/>
            <person name="Yang S.-H."/>
            <person name="Oh J."/>
            <person name="Lee J.-H."/>
            <person name="Kwon K.K."/>
        </authorList>
    </citation>
    <scope>NUCLEOTIDE SEQUENCE [LARGE SCALE GENOMIC DNA]</scope>
    <source>
        <strain evidence="3 4">MCWD5</strain>
    </source>
</reference>
<organism evidence="3 4">
    <name type="scientific">Anaerosacchariphilus polymeriproducens</name>
    <dbReference type="NCBI Taxonomy" id="1812858"/>
    <lineage>
        <taxon>Bacteria</taxon>
        <taxon>Bacillati</taxon>
        <taxon>Bacillota</taxon>
        <taxon>Clostridia</taxon>
        <taxon>Lachnospirales</taxon>
        <taxon>Lachnospiraceae</taxon>
        <taxon>Anaerosacchariphilus</taxon>
    </lineage>
</organism>
<evidence type="ECO:0000259" key="2">
    <source>
        <dbReference type="Pfam" id="PF13542"/>
    </source>
</evidence>
<keyword evidence="4" id="KW-1185">Reference proteome</keyword>
<name>A0A371AXQ3_9FIRM</name>